<protein>
    <recommendedName>
        <fullName evidence="3">CHAT domain-containing protein</fullName>
    </recommendedName>
</protein>
<name>A0A830DXW1_9EURY</name>
<comment type="caution">
    <text evidence="1">The sequence shown here is derived from an EMBL/GenBank/DDBJ whole genome shotgun (WGS) entry which is preliminary data.</text>
</comment>
<dbReference type="Proteomes" id="UP000646833">
    <property type="component" value="Unassembled WGS sequence"/>
</dbReference>
<reference evidence="1" key="2">
    <citation type="submission" date="2020-09" db="EMBL/GenBank/DDBJ databases">
        <authorList>
            <person name="Sun Q."/>
            <person name="Sedlacek I."/>
        </authorList>
    </citation>
    <scope>NUCLEOTIDE SEQUENCE</scope>
    <source>
        <strain evidence="1">CCM 7217</strain>
    </source>
</reference>
<evidence type="ECO:0008006" key="3">
    <source>
        <dbReference type="Google" id="ProtNLM"/>
    </source>
</evidence>
<dbReference type="AlphaFoldDB" id="A0A830DXW1"/>
<organism evidence="1 2">
    <name type="scientific">Haloferax sulfurifontis</name>
    <dbReference type="NCBI Taxonomy" id="255616"/>
    <lineage>
        <taxon>Archaea</taxon>
        <taxon>Methanobacteriati</taxon>
        <taxon>Methanobacteriota</taxon>
        <taxon>Stenosarchaea group</taxon>
        <taxon>Halobacteria</taxon>
        <taxon>Halobacteriales</taxon>
        <taxon>Haloferacaceae</taxon>
        <taxon>Haloferax</taxon>
    </lineage>
</organism>
<reference evidence="1" key="1">
    <citation type="journal article" date="2014" name="Int. J. Syst. Evol. Microbiol.">
        <title>Complete genome sequence of Corynebacterium casei LMG S-19264T (=DSM 44701T), isolated from a smear-ripened cheese.</title>
        <authorList>
            <consortium name="US DOE Joint Genome Institute (JGI-PGF)"/>
            <person name="Walter F."/>
            <person name="Albersmeier A."/>
            <person name="Kalinowski J."/>
            <person name="Ruckert C."/>
        </authorList>
    </citation>
    <scope>NUCLEOTIDE SEQUENCE</scope>
    <source>
        <strain evidence="1">CCM 7217</strain>
    </source>
</reference>
<accession>A0A830DXW1</accession>
<proteinExistence type="predicted"/>
<sequence>MEPTGEGERADASSTLEVGFSLPSDGAGLVVRDNVERHQFVLRTPSPVDPEPTDSSRFSLPTDAAVRIETGRIGLAANTVVCVRDEAGSMLAQVDQQGREELGSGTYSIELFGAVKTYLRADGPLTVDAQPLETVLSFEEPQTVSVGARSSHESPATTITTTDDPLDVMAAVSAFSSALKTTSVERSYPTLRGHPPLLELGDELDVPDALDVPETGVRIELPPTLSHVFVATPLAYYLGARLVPGDSPRLVTEGGFAHDFDGPHGFEEAVERALKRTFFLDCVVRTEGIYDVPLHERQTVESRTDIDVEGLYDASLGERLSAYFEIPYEDIADLLPEWKLTTHVAPRADNIELLPFVTNDLAVVRTPSGTEVPHSEVQAAVVDDFLRGDADADDIVRSAGTTTPSETYVKPSSTDSVEQAWISDGTPVGASKTTPAAYRNRLQREPAQGDIGITVVCNDPEMLAETDIVDEVYGSRDGLSFDVDAHYDLSRAELRATLAESTDFLHYIGHIDDDGFQCRDGKVDAETLDTVGTGAFFLNACQSYDQGLALVEAGAIGGIVTFSEVINSQAVGVGRTLARLLNGGFPLQASLEVVKVDSDVAHQYGVVGDGSLSVVQSESGVAVYCEVSDKPGDQFEVSYHAFNTSRAGIGSLIRPALTDSMPYYLSSSGVSNTDLTEDELRDFLALEQIPVIYDDAVYWDREFLS</sequence>
<gene>
    <name evidence="1" type="ORF">GCM10007209_20800</name>
</gene>
<evidence type="ECO:0000313" key="2">
    <source>
        <dbReference type="Proteomes" id="UP000646833"/>
    </source>
</evidence>
<evidence type="ECO:0000313" key="1">
    <source>
        <dbReference type="EMBL" id="GGC58702.1"/>
    </source>
</evidence>
<dbReference type="RefSeq" id="WP_007273565.1">
    <property type="nucleotide sequence ID" value="NZ_BMCI01000003.1"/>
</dbReference>
<dbReference type="EMBL" id="BMCI01000003">
    <property type="protein sequence ID" value="GGC58702.1"/>
    <property type="molecule type" value="Genomic_DNA"/>
</dbReference>